<reference evidence="7 8" key="1">
    <citation type="journal article" date="2010" name="Nat. Biotechnol.">
        <title>Genome sequence of the model mushroom Schizophyllum commune.</title>
        <authorList>
            <person name="Ohm R.A."/>
            <person name="de Jong J.F."/>
            <person name="Lugones L.G."/>
            <person name="Aerts A."/>
            <person name="Kothe E."/>
            <person name="Stajich J.E."/>
            <person name="de Vries R.P."/>
            <person name="Record E."/>
            <person name="Levasseur A."/>
            <person name="Baker S.E."/>
            <person name="Bartholomew K.A."/>
            <person name="Coutinho P.M."/>
            <person name="Erdmann S."/>
            <person name="Fowler T.J."/>
            <person name="Gathman A.C."/>
            <person name="Lombard V."/>
            <person name="Henrissat B."/>
            <person name="Knabe N."/>
            <person name="Kuees U."/>
            <person name="Lilly W.W."/>
            <person name="Lindquist E."/>
            <person name="Lucas S."/>
            <person name="Magnuson J.K."/>
            <person name="Piumi F."/>
            <person name="Raudaskoski M."/>
            <person name="Salamov A."/>
            <person name="Schmutz J."/>
            <person name="Schwarze F.W.M.R."/>
            <person name="vanKuyk P.A."/>
            <person name="Horton J.S."/>
            <person name="Grigoriev I.V."/>
            <person name="Woesten H.A.B."/>
        </authorList>
    </citation>
    <scope>NUCLEOTIDE SEQUENCE [LARGE SCALE GENOMIC DNA]</scope>
    <source>
        <strain evidence="8">H4-8 / FGSC 9210</strain>
    </source>
</reference>
<evidence type="ECO:0000259" key="4">
    <source>
        <dbReference type="Pfam" id="PF03178"/>
    </source>
</evidence>
<dbReference type="PANTHER" id="PTHR10644">
    <property type="entry name" value="DNA REPAIR/RNA PROCESSING CPSF FAMILY"/>
    <property type="match status" value="1"/>
</dbReference>
<proteinExistence type="predicted"/>
<dbReference type="Proteomes" id="UP000007431">
    <property type="component" value="Unassembled WGS sequence"/>
</dbReference>
<dbReference type="eggNOG" id="KOG1896">
    <property type="taxonomic scope" value="Eukaryota"/>
</dbReference>
<keyword evidence="8" id="KW-1185">Reference proteome</keyword>
<evidence type="ECO:0000256" key="3">
    <source>
        <dbReference type="SAM" id="MobiDB-lite"/>
    </source>
</evidence>
<dbReference type="InterPro" id="IPR004871">
    <property type="entry name" value="RSE1/DDB1/CPSF1_C"/>
</dbReference>
<comment type="subcellular location">
    <subcellularLocation>
        <location evidence="1">Nucleus</location>
    </subcellularLocation>
</comment>
<evidence type="ECO:0000313" key="8">
    <source>
        <dbReference type="Proteomes" id="UP000007431"/>
    </source>
</evidence>
<dbReference type="InterPro" id="IPR058543">
    <property type="entry name" value="Beta-prop_RSE1/DDB1/CPSF1_2nd"/>
</dbReference>
<protein>
    <recommendedName>
        <fullName evidence="9">DNA damage-binding protein 1</fullName>
    </recommendedName>
</protein>
<dbReference type="Pfam" id="PF23726">
    <property type="entry name" value="Beta-prop_RSE1_2nd"/>
    <property type="match status" value="1"/>
</dbReference>
<organism evidence="8">
    <name type="scientific">Schizophyllum commune (strain H4-8 / FGSC 9210)</name>
    <name type="common">Split gill fungus</name>
    <dbReference type="NCBI Taxonomy" id="578458"/>
    <lineage>
        <taxon>Eukaryota</taxon>
        <taxon>Fungi</taxon>
        <taxon>Dikarya</taxon>
        <taxon>Basidiomycota</taxon>
        <taxon>Agaricomycotina</taxon>
        <taxon>Agaricomycetes</taxon>
        <taxon>Agaricomycetidae</taxon>
        <taxon>Agaricales</taxon>
        <taxon>Schizophyllaceae</taxon>
        <taxon>Schizophyllum</taxon>
    </lineage>
</organism>
<dbReference type="EMBL" id="GL377302">
    <property type="protein sequence ID" value="EFJ01800.1"/>
    <property type="molecule type" value="Genomic_DNA"/>
</dbReference>
<evidence type="ECO:0000259" key="6">
    <source>
        <dbReference type="Pfam" id="PF23726"/>
    </source>
</evidence>
<feature type="region of interest" description="Disordered" evidence="3">
    <location>
        <begin position="53"/>
        <end position="84"/>
    </location>
</feature>
<name>D8PRJ8_SCHCM</name>
<dbReference type="GO" id="GO:0003676">
    <property type="term" value="F:nucleic acid binding"/>
    <property type="evidence" value="ECO:0007669"/>
    <property type="project" value="InterPro"/>
</dbReference>
<sequence>MHALYEEWLPPSGVEFAATLKLTPSTLGQSSRREVLCNVVTARGNTLSIYEVREETATSKSPTEAKSQKKDDAMEGVKEERQTPVVQVRSLSKKTYPDSDSHSQPLSTKFHLVREHRLHGVVTGLQAVKIISSLEDHLDRLLVSFKDAKIALLEWSTATQDLLTVSIHTYERAIQMVATDISAFTSELRVDPQSRCAALSLPKDAFAILPPCQVSDSVCRDVPYSPSFILNLPSEVESGIRNVIDFTFLPGFSNPTVAVLYETYQTWTGRLNEQKDTVKMAFFTLDIVNRRYPVIGLATGLPCDCLSVLACPSTGGVMVVASNSIIYVDQSGRKVVLPVNAWIPRMSDIALPTNLTPEEQARTLELEGSRSIFVDDKTAFIILKDGTIYPVELVTAGRVVSKLALGTPLAKTTIPSILRRINNDYLLVGSASGDSALLSTSWVEEVIDDDVDMEANTSVAALEQQDIEMDDDDDDIYGPSIIKTGTSQKESAAPMSKKTRSVLRLSFCDALPAYGPIADLTFTVGKNGDRPVAELVTATGSGHLGGFTLFQKDLPLRKKKKLPIISGARGVWSLPIRRSSSAAVAEHDTLIISTDANPSPGFSRLAVRATKGDLSVVSRVNGMTIGAGPFFQRTAILHVMTNAIRVLEPDGNERQIIKDMEGNVPRAKIKSCSICDPYVLIFREDDTIGLFIGETTRGKIRRKDMSPMGEKSSRYTAGGFFTDTASVFRVYHQNADANTETTIPMHSVVDASSKSQWLVLVRPQGVVEIWTLPKLTLVFSTTLLATLQNVLTDSQEPPALSPPQDPPRKPQELDIEQILLTNLGQSDPKPHLLVLLRSGHLAIYEAFATNQAPIVEPPLKPRASSLQIQFVKIASKAFEMQRTDETEKGILAEQKKALRTFVPFACAGAPAGVFFTGDRPHWIVATDKGGVQMYPSGHAAVYAFSACTLWERSTEFLIYSEEGQTLCEWITEYEIGRPLPMRHIPRGRAYSNIVYEPASSMIVAAASLRARFASFDEDGNQIWAPDGPGITEPTVECSTLELISPEVWATVDGYEFATNEFVNTMECVPLETVSTEAGVKHFIAVGTSIVRGEDLAVKGATYIFEVVEVVPDQSNGPKRWYRLKLRCRDDAKGPVTALCGINNYLVSSMGQKIFVRAFDLDERLVGVAFMDVGVYVTSLRALKNLLLIGDVVRGIQFVAFQEDPYKLVTLGRDVSRMCATTVDFFFAEEALAIVTTDENGVMSMYNYDPEAPDSHDGRLLLKQTEFNLHTDFRTSTLIARRTKDDPIIPQGILIFGGTDGTLSCLTPVPDDAAKRLQPLQLQLTRNMQHVAGLNPKALRIVRNEHVSRPLSKGILDGNLIAYFEHLPITRQDEMTRQIGTERATILRDWMSLSGTW</sequence>
<dbReference type="Pfam" id="PF03178">
    <property type="entry name" value="CPSF_A"/>
    <property type="match status" value="1"/>
</dbReference>
<feature type="domain" description="RSE1/DDB1/CPSF1 C-terminal" evidence="4">
    <location>
        <begin position="1038"/>
        <end position="1364"/>
    </location>
</feature>
<feature type="domain" description="RSE1/DDB1/CPSF1 first beta-propeller" evidence="5">
    <location>
        <begin position="108"/>
        <end position="441"/>
    </location>
</feature>
<dbReference type="InterPro" id="IPR050358">
    <property type="entry name" value="RSE1/DDB1/CFT1"/>
</dbReference>
<dbReference type="OMA" id="PMTKFKL"/>
<feature type="domain" description="RSE1/DDB1/CPSF1 second beta-propeller" evidence="6">
    <location>
        <begin position="566"/>
        <end position="946"/>
    </location>
</feature>
<dbReference type="VEuPathDB" id="FungiDB:SCHCODRAFT_02500640"/>
<dbReference type="FunCoup" id="D8PRJ8">
    <property type="interactions" value="690"/>
</dbReference>
<dbReference type="Pfam" id="PF10433">
    <property type="entry name" value="Beta-prop_RSE1_1st"/>
    <property type="match status" value="1"/>
</dbReference>
<evidence type="ECO:0000256" key="2">
    <source>
        <dbReference type="ARBA" id="ARBA00023242"/>
    </source>
</evidence>
<dbReference type="InterPro" id="IPR018846">
    <property type="entry name" value="Beta-prop_RSE1/DDB1/CPSF1_1st"/>
</dbReference>
<accession>D8PRJ8</accession>
<dbReference type="InParanoid" id="D8PRJ8"/>
<dbReference type="HOGENOM" id="CLU_002414_0_0_1"/>
<evidence type="ECO:0008006" key="9">
    <source>
        <dbReference type="Google" id="ProtNLM"/>
    </source>
</evidence>
<dbReference type="InterPro" id="IPR015943">
    <property type="entry name" value="WD40/YVTN_repeat-like_dom_sf"/>
</dbReference>
<feature type="compositionally biased region" description="Basic and acidic residues" evidence="3">
    <location>
        <begin position="66"/>
        <end position="82"/>
    </location>
</feature>
<evidence type="ECO:0000259" key="5">
    <source>
        <dbReference type="Pfam" id="PF10433"/>
    </source>
</evidence>
<evidence type="ECO:0000313" key="7">
    <source>
        <dbReference type="EMBL" id="EFJ01800.1"/>
    </source>
</evidence>
<gene>
    <name evidence="7" type="ORF">SCHCODRAFT_63425</name>
</gene>
<dbReference type="STRING" id="578458.D8PRJ8"/>
<dbReference type="GO" id="GO:0005634">
    <property type="term" value="C:nucleus"/>
    <property type="evidence" value="ECO:0007669"/>
    <property type="project" value="UniProtKB-SubCell"/>
</dbReference>
<dbReference type="Gene3D" id="2.130.10.10">
    <property type="entry name" value="YVTN repeat-like/Quinoprotein amine dehydrogenase"/>
    <property type="match status" value="3"/>
</dbReference>
<keyword evidence="2" id="KW-0539">Nucleus</keyword>
<evidence type="ECO:0000256" key="1">
    <source>
        <dbReference type="ARBA" id="ARBA00004123"/>
    </source>
</evidence>